<dbReference type="Proteomes" id="UP000674938">
    <property type="component" value="Unassembled WGS sequence"/>
</dbReference>
<dbReference type="Pfam" id="PF06028">
    <property type="entry name" value="DUF915"/>
    <property type="match status" value="1"/>
</dbReference>
<organism evidence="1 2">
    <name type="scientific">Vagococcus allomyrinae</name>
    <dbReference type="NCBI Taxonomy" id="2794353"/>
    <lineage>
        <taxon>Bacteria</taxon>
        <taxon>Bacillati</taxon>
        <taxon>Bacillota</taxon>
        <taxon>Bacilli</taxon>
        <taxon>Lactobacillales</taxon>
        <taxon>Enterococcaceae</taxon>
        <taxon>Vagococcus</taxon>
    </lineage>
</organism>
<dbReference type="AlphaFoldDB" id="A0A940P8K8"/>
<proteinExistence type="predicted"/>
<keyword evidence="1" id="KW-0378">Hydrolase</keyword>
<dbReference type="GO" id="GO:0016787">
    <property type="term" value="F:hydrolase activity"/>
    <property type="evidence" value="ECO:0007669"/>
    <property type="project" value="UniProtKB-KW"/>
</dbReference>
<sequence>MKVKSVKTLVLLGLVCGVVLVACSVKKNQPEAQVTPETTEESIKKSNVPTLFFHGYKGTLLTFNGMLQRLSRNEYGERSVTLTVSPTGDITEDGKWTSEGNPMIQVIFEDNTNQEWQQAEWIQRVLEYLSETYQTKQVNLLGHSMGGVSIMRYLANFGIDGSDVTIRKVVTIGSPFNDFNEDDRELAEIAKTGPQVPAPRFVEYDDNFSKFPQGVPYLNIAGDIDGDNGSDGTVPVASVAALNYLFEKYQLPYEFVKVDGKTAQHSALHENRKVDKLVAEFLWKD</sequence>
<name>A0A940P8K8_9ENTE</name>
<dbReference type="EMBL" id="JAEEGA010000002">
    <property type="protein sequence ID" value="MBP1040434.1"/>
    <property type="molecule type" value="Genomic_DNA"/>
</dbReference>
<gene>
    <name evidence="1" type="ORF">I6N95_05335</name>
</gene>
<dbReference type="PROSITE" id="PS51257">
    <property type="entry name" value="PROKAR_LIPOPROTEIN"/>
    <property type="match status" value="1"/>
</dbReference>
<dbReference type="RefSeq" id="WP_209525363.1">
    <property type="nucleotide sequence ID" value="NZ_JAEEGA010000002.1"/>
</dbReference>
<accession>A0A940P8K8</accession>
<reference evidence="1" key="1">
    <citation type="submission" date="2020-12" db="EMBL/GenBank/DDBJ databases">
        <title>Vagococcus allomyrinae sp. nov. and Enterococcus lavae sp. nov., isolated from the larvae of Allomyrina dichotoma.</title>
        <authorList>
            <person name="Lee S.D."/>
        </authorList>
    </citation>
    <scope>NUCLEOTIDE SEQUENCE</scope>
    <source>
        <strain evidence="1">BWB3-3</strain>
    </source>
</reference>
<dbReference type="InterPro" id="IPR010315">
    <property type="entry name" value="DUF915_hydro-like"/>
</dbReference>
<comment type="caution">
    <text evidence="1">The sequence shown here is derived from an EMBL/GenBank/DDBJ whole genome shotgun (WGS) entry which is preliminary data.</text>
</comment>
<keyword evidence="2" id="KW-1185">Reference proteome</keyword>
<dbReference type="Gene3D" id="3.40.50.1820">
    <property type="entry name" value="alpha/beta hydrolase"/>
    <property type="match status" value="1"/>
</dbReference>
<evidence type="ECO:0000313" key="1">
    <source>
        <dbReference type="EMBL" id="MBP1040434.1"/>
    </source>
</evidence>
<evidence type="ECO:0000313" key="2">
    <source>
        <dbReference type="Proteomes" id="UP000674938"/>
    </source>
</evidence>
<protein>
    <submittedName>
        <fullName evidence="1">Alpha/beta fold hydrolase</fullName>
    </submittedName>
</protein>
<dbReference type="SUPFAM" id="SSF53474">
    <property type="entry name" value="alpha/beta-Hydrolases"/>
    <property type="match status" value="1"/>
</dbReference>
<dbReference type="InterPro" id="IPR029058">
    <property type="entry name" value="AB_hydrolase_fold"/>
</dbReference>